<reference evidence="2" key="1">
    <citation type="submission" date="2019-02" db="EMBL/GenBank/DDBJ databases">
        <authorList>
            <person name="Gruber-Vodicka R. H."/>
            <person name="Seah K. B. B."/>
        </authorList>
    </citation>
    <scope>NUCLEOTIDE SEQUENCE</scope>
    <source>
        <strain evidence="4">BECK_SA2B12</strain>
        <strain evidence="3">BECK_SA2B15</strain>
        <strain evidence="2">BECK_SA2B20</strain>
    </source>
</reference>
<protein>
    <submittedName>
        <fullName evidence="2">Sugar phosphate isomerase/epimerase</fullName>
    </submittedName>
</protein>
<dbReference type="InterPro" id="IPR050312">
    <property type="entry name" value="IolE/XylAMocC-like"/>
</dbReference>
<dbReference type="InterPro" id="IPR013022">
    <property type="entry name" value="Xyl_isomerase-like_TIM-brl"/>
</dbReference>
<evidence type="ECO:0000313" key="4">
    <source>
        <dbReference type="EMBL" id="VFK08412.1"/>
    </source>
</evidence>
<dbReference type="AlphaFoldDB" id="A0A450VJV1"/>
<gene>
    <name evidence="3" type="ORF">BECKH772A_GA0070896_105391</name>
    <name evidence="2" type="ORF">BECKH772B_GA0070898_105201</name>
    <name evidence="4" type="ORF">BECKH772C_GA0070978_105101</name>
</gene>
<dbReference type="Pfam" id="PF01261">
    <property type="entry name" value="AP_endonuc_2"/>
    <property type="match status" value="1"/>
</dbReference>
<evidence type="ECO:0000259" key="1">
    <source>
        <dbReference type="Pfam" id="PF01261"/>
    </source>
</evidence>
<sequence length="307" mass="34652">MPPEAIVAKAIHFVLSEFQPKPTPLKLEDVLKAIMYSVLNITDDITHCGNIGHVVNDFRKVLELAHQNDFTGVNVDLTPGASGSEINELLDKYSLKPVSFGFPIRLFDTEQAFKKSLDDFENQAGMASELGCHLTLCYIPPYSDELNFNDLFIRTSKRLNELKPLLEKYPIKIGFEFIGPTETRRKSKYDFIHTIDSVRALIAASELYGYGEFKLDVHHWQNSGAGVLDLHHLDPEYLLYVELNDGLKGYDIFTMPESERELPFETGITHIKDFLRALRRKGYQAGQPNESIFILTNLANGGVSGVQ</sequence>
<evidence type="ECO:0000313" key="3">
    <source>
        <dbReference type="EMBL" id="VFK05373.1"/>
    </source>
</evidence>
<keyword evidence="2" id="KW-0413">Isomerase</keyword>
<name>A0A450VJV1_9GAMM</name>
<feature type="domain" description="Xylose isomerase-like TIM barrel" evidence="1">
    <location>
        <begin position="63"/>
        <end position="284"/>
    </location>
</feature>
<dbReference type="Gene3D" id="3.20.20.150">
    <property type="entry name" value="Divalent-metal-dependent TIM barrel enzymes"/>
    <property type="match status" value="1"/>
</dbReference>
<organism evidence="2">
    <name type="scientific">Candidatus Kentrum eta</name>
    <dbReference type="NCBI Taxonomy" id="2126337"/>
    <lineage>
        <taxon>Bacteria</taxon>
        <taxon>Pseudomonadati</taxon>
        <taxon>Pseudomonadota</taxon>
        <taxon>Gammaproteobacteria</taxon>
        <taxon>Candidatus Kentrum</taxon>
    </lineage>
</organism>
<dbReference type="EMBL" id="CAADFI010000520">
    <property type="protein sequence ID" value="VFK05021.1"/>
    <property type="molecule type" value="Genomic_DNA"/>
</dbReference>
<dbReference type="InterPro" id="IPR036237">
    <property type="entry name" value="Xyl_isomerase-like_sf"/>
</dbReference>
<dbReference type="EMBL" id="CAADFJ010000510">
    <property type="protein sequence ID" value="VFK08412.1"/>
    <property type="molecule type" value="Genomic_DNA"/>
</dbReference>
<dbReference type="PANTHER" id="PTHR12110">
    <property type="entry name" value="HYDROXYPYRUVATE ISOMERASE"/>
    <property type="match status" value="1"/>
</dbReference>
<evidence type="ECO:0000313" key="2">
    <source>
        <dbReference type="EMBL" id="VFK05021.1"/>
    </source>
</evidence>
<proteinExistence type="predicted"/>
<dbReference type="GO" id="GO:0016853">
    <property type="term" value="F:isomerase activity"/>
    <property type="evidence" value="ECO:0007669"/>
    <property type="project" value="UniProtKB-KW"/>
</dbReference>
<accession>A0A450VJV1</accession>
<dbReference type="EMBL" id="CAADFG010000539">
    <property type="protein sequence ID" value="VFK05373.1"/>
    <property type="molecule type" value="Genomic_DNA"/>
</dbReference>
<dbReference type="PANTHER" id="PTHR12110:SF41">
    <property type="entry name" value="INOSOSE DEHYDRATASE"/>
    <property type="match status" value="1"/>
</dbReference>
<dbReference type="SUPFAM" id="SSF51658">
    <property type="entry name" value="Xylose isomerase-like"/>
    <property type="match status" value="1"/>
</dbReference>